<dbReference type="SUPFAM" id="SSF46689">
    <property type="entry name" value="Homeodomain-like"/>
    <property type="match status" value="1"/>
</dbReference>
<evidence type="ECO:0000259" key="12">
    <source>
        <dbReference type="Pfam" id="PF16589"/>
    </source>
</evidence>
<evidence type="ECO:0000256" key="7">
    <source>
        <dbReference type="ARBA" id="ARBA00023242"/>
    </source>
</evidence>
<keyword evidence="4" id="KW-0805">Transcription regulation</keyword>
<feature type="domain" description="TRF2-interacting telomeric protein/Rap1 C-terminal" evidence="11">
    <location>
        <begin position="679"/>
        <end position="760"/>
    </location>
</feature>
<gene>
    <name evidence="13" type="ORF">EJ02DRAFT_410981</name>
</gene>
<dbReference type="GO" id="GO:0010833">
    <property type="term" value="P:telomere maintenance via telomere lengthening"/>
    <property type="evidence" value="ECO:0007669"/>
    <property type="project" value="UniProtKB-UniRule"/>
</dbReference>
<keyword evidence="2 8" id="KW-0158">Chromosome</keyword>
<feature type="compositionally biased region" description="Low complexity" evidence="9">
    <location>
        <begin position="474"/>
        <end position="491"/>
    </location>
</feature>
<proteinExistence type="inferred from homology"/>
<reference evidence="13" key="1">
    <citation type="journal article" date="2020" name="Stud. Mycol.">
        <title>101 Dothideomycetes genomes: a test case for predicting lifestyles and emergence of pathogens.</title>
        <authorList>
            <person name="Haridas S."/>
            <person name="Albert R."/>
            <person name="Binder M."/>
            <person name="Bloem J."/>
            <person name="Labutti K."/>
            <person name="Salamov A."/>
            <person name="Andreopoulos B."/>
            <person name="Baker S."/>
            <person name="Barry K."/>
            <person name="Bills G."/>
            <person name="Bluhm B."/>
            <person name="Cannon C."/>
            <person name="Castanera R."/>
            <person name="Culley D."/>
            <person name="Daum C."/>
            <person name="Ezra D."/>
            <person name="Gonzalez J."/>
            <person name="Henrissat B."/>
            <person name="Kuo A."/>
            <person name="Liang C."/>
            <person name="Lipzen A."/>
            <person name="Lutzoni F."/>
            <person name="Magnuson J."/>
            <person name="Mondo S."/>
            <person name="Nolan M."/>
            <person name="Ohm R."/>
            <person name="Pangilinan J."/>
            <person name="Park H.-J."/>
            <person name="Ramirez L."/>
            <person name="Alfaro M."/>
            <person name="Sun H."/>
            <person name="Tritt A."/>
            <person name="Yoshinaga Y."/>
            <person name="Zwiers L.-H."/>
            <person name="Turgeon B."/>
            <person name="Goodwin S."/>
            <person name="Spatafora J."/>
            <person name="Crous P."/>
            <person name="Grigoriev I."/>
        </authorList>
    </citation>
    <scope>NUCLEOTIDE SEQUENCE</scope>
    <source>
        <strain evidence="13">CBS 161.51</strain>
    </source>
</reference>
<dbReference type="Gene3D" id="1.10.30.10">
    <property type="entry name" value="High mobility group box domain"/>
    <property type="match status" value="1"/>
</dbReference>
<dbReference type="Pfam" id="PF11626">
    <property type="entry name" value="Rap1_C"/>
    <property type="match status" value="1"/>
</dbReference>
<dbReference type="Gene3D" id="1.10.10.60">
    <property type="entry name" value="Homeodomain-like"/>
    <property type="match status" value="1"/>
</dbReference>
<name>A0A6A5SE69_9PLEO</name>
<dbReference type="InterPro" id="IPR021661">
    <property type="entry name" value="Rap1_C"/>
</dbReference>
<keyword evidence="6" id="KW-0804">Transcription</keyword>
<comment type="similarity">
    <text evidence="1 8">Belongs to the RAP1 family.</text>
</comment>
<feature type="compositionally biased region" description="Polar residues" evidence="9">
    <location>
        <begin position="562"/>
        <end position="580"/>
    </location>
</feature>
<keyword evidence="3 8" id="KW-0779">Telomere</keyword>
<dbReference type="GO" id="GO:0031848">
    <property type="term" value="P:protection from non-homologous end joining at telomere"/>
    <property type="evidence" value="ECO:0007669"/>
    <property type="project" value="TreeGrafter"/>
</dbReference>
<feature type="compositionally biased region" description="Polar residues" evidence="9">
    <location>
        <begin position="640"/>
        <end position="658"/>
    </location>
</feature>
<evidence type="ECO:0000256" key="6">
    <source>
        <dbReference type="ARBA" id="ARBA00023163"/>
    </source>
</evidence>
<dbReference type="OrthoDB" id="435460at2759"/>
<feature type="compositionally biased region" description="Polar residues" evidence="9">
    <location>
        <begin position="593"/>
        <end position="616"/>
    </location>
</feature>
<feature type="region of interest" description="Disordered" evidence="9">
    <location>
        <begin position="635"/>
        <end position="667"/>
    </location>
</feature>
<evidence type="ECO:0000313" key="13">
    <source>
        <dbReference type="EMBL" id="KAF1938162.1"/>
    </source>
</evidence>
<protein>
    <recommendedName>
        <fullName evidence="8">DNA-binding protein RAP1</fullName>
    </recommendedName>
</protein>
<evidence type="ECO:0000256" key="5">
    <source>
        <dbReference type="ARBA" id="ARBA00023159"/>
    </source>
</evidence>
<dbReference type="InterPro" id="IPR015010">
    <property type="entry name" value="TERF2IP_Myb"/>
</dbReference>
<feature type="region of interest" description="Disordered" evidence="9">
    <location>
        <begin position="173"/>
        <end position="214"/>
    </location>
</feature>
<feature type="domain" description="BRCT" evidence="12">
    <location>
        <begin position="20"/>
        <end position="92"/>
    </location>
</feature>
<dbReference type="CDD" id="cd11655">
    <property type="entry name" value="rap1_myb-like"/>
    <property type="match status" value="1"/>
</dbReference>
<dbReference type="InterPro" id="IPR009057">
    <property type="entry name" value="Homeodomain-like_sf"/>
</dbReference>
<accession>A0A6A5SE69</accession>
<dbReference type="PANTHER" id="PTHR16466:SF6">
    <property type="entry name" value="TELOMERIC REPEAT-BINDING FACTOR 2-INTERACTING PROTEIN 1"/>
    <property type="match status" value="1"/>
</dbReference>
<dbReference type="PANTHER" id="PTHR16466">
    <property type="entry name" value="TELOMERE REPEAT-BINDING FACTOR 2-INTERACTING PROTEIN 1"/>
    <property type="match status" value="1"/>
</dbReference>
<feature type="region of interest" description="Disordered" evidence="9">
    <location>
        <begin position="298"/>
        <end position="321"/>
    </location>
</feature>
<evidence type="ECO:0000259" key="11">
    <source>
        <dbReference type="Pfam" id="PF11626"/>
    </source>
</evidence>
<evidence type="ECO:0000313" key="14">
    <source>
        <dbReference type="Proteomes" id="UP000800038"/>
    </source>
</evidence>
<organism evidence="13 14">
    <name type="scientific">Clathrospora elynae</name>
    <dbReference type="NCBI Taxonomy" id="706981"/>
    <lineage>
        <taxon>Eukaryota</taxon>
        <taxon>Fungi</taxon>
        <taxon>Dikarya</taxon>
        <taxon>Ascomycota</taxon>
        <taxon>Pezizomycotina</taxon>
        <taxon>Dothideomycetes</taxon>
        <taxon>Pleosporomycetidae</taxon>
        <taxon>Pleosporales</taxon>
        <taxon>Diademaceae</taxon>
        <taxon>Clathrospora</taxon>
    </lineage>
</organism>
<evidence type="ECO:0000256" key="9">
    <source>
        <dbReference type="SAM" id="MobiDB-lite"/>
    </source>
</evidence>
<dbReference type="InterPro" id="IPR039595">
    <property type="entry name" value="TE2IP/Rap1"/>
</dbReference>
<dbReference type="Pfam" id="PF08914">
    <property type="entry name" value="Myb_Rap1"/>
    <property type="match status" value="1"/>
</dbReference>
<feature type="compositionally biased region" description="Low complexity" evidence="9">
    <location>
        <begin position="305"/>
        <end position="318"/>
    </location>
</feature>
<dbReference type="InterPro" id="IPR036910">
    <property type="entry name" value="HMG_box_dom_sf"/>
</dbReference>
<dbReference type="SUPFAM" id="SSF47095">
    <property type="entry name" value="HMG-box"/>
    <property type="match status" value="1"/>
</dbReference>
<evidence type="ECO:0000259" key="10">
    <source>
        <dbReference type="Pfam" id="PF08914"/>
    </source>
</evidence>
<dbReference type="EMBL" id="ML976113">
    <property type="protein sequence ID" value="KAF1938162.1"/>
    <property type="molecule type" value="Genomic_DNA"/>
</dbReference>
<sequence length="765" mass="85777">MAAPTVYTDIADGFDFGGELFAGKKFWVAQRVPSRHRLLDDIKANGGEVVTLEKKADYLIADHFRRDCPPGSISYEFIEKSVRHGELGNPDDHRAGPPLGEAREPGAVNRPAKGSRAAYTPEEDRILHKWVRDAEQSGGLASGNEIYKQLEAKYPRHTWQSWRDRYLKQLRNRPPSAFNIPDNAPPSPPSDQSYEPKPEKTPAANKVSGPGTVRTTDDYGLDDLAALFTSEAWEELYAFVDIIDGLVGEECYDASWAAWATAQGKQTAAQWRQYYEKIVRPQWLRDPLWKREQIKKKVENKHEGGQSSQSQPPSQQAQEADKHGQAFAAYKFYAREQKPLTLGTQPSLDFPELHPELHRILWSEWRSLSDQEKAPYFAMVQAITERTLEEAKIASSGVKVPSSSTVRHESPKYLTEIYDKALKRSHGHAIIEELEQEEQVPRPLKRRKSSSATPTRGDRVEQTEVVGTQAQPFEISSAESSISNSQSEAAQDPIQDQTRQDYDATVEDYDEEAEQAAESVESDNFPDIDQLPVPPEGYETESADDLPADTPTPTPTPRANRQKASNFDTQAILSSQTQPPTDKLPRPHGYTQADPQGSSSPTHHLDSDASTTQSLQEFRRSLNEDEVAQLSYPQLPPQHSYVSPSPAPSRTSSISTDSGDPDPPLAAHELDEFFDEQHAQDFNDDFIVRALKRTRLRPELAVKVLDAWRRGDSLPHERGIWSIEDDDAVESGDGVALADLERKHSLDGWGGITERMLFLEAERSR</sequence>
<dbReference type="GO" id="GO:0005654">
    <property type="term" value="C:nucleoplasm"/>
    <property type="evidence" value="ECO:0007669"/>
    <property type="project" value="UniProtKB-ARBA"/>
</dbReference>
<evidence type="ECO:0000256" key="3">
    <source>
        <dbReference type="ARBA" id="ARBA00022895"/>
    </source>
</evidence>
<dbReference type="Proteomes" id="UP000800038">
    <property type="component" value="Unassembled WGS sequence"/>
</dbReference>
<keyword evidence="14" id="KW-1185">Reference proteome</keyword>
<comment type="function">
    <text evidence="8">Involved in the regulation of telomere length, clustering and has a specific role in telomere position effect (TPE).</text>
</comment>
<dbReference type="FunFam" id="1.10.10.60:FF:000246">
    <property type="entry name" value="Telomeric repeat-binding factor 2-interacting protein 1"/>
    <property type="match status" value="1"/>
</dbReference>
<evidence type="ECO:0000256" key="8">
    <source>
        <dbReference type="RuleBase" id="RU367107"/>
    </source>
</evidence>
<comment type="subcellular location">
    <subcellularLocation>
        <location evidence="8">Nucleus</location>
    </subcellularLocation>
    <subcellularLocation>
        <location evidence="8">Chromosome</location>
        <location evidence="8">Telomere</location>
    </subcellularLocation>
</comment>
<feature type="region of interest" description="Disordered" evidence="9">
    <location>
        <begin position="85"/>
        <end position="121"/>
    </location>
</feature>
<evidence type="ECO:0000256" key="4">
    <source>
        <dbReference type="ARBA" id="ARBA00023015"/>
    </source>
</evidence>
<dbReference type="GO" id="GO:0070187">
    <property type="term" value="C:shelterin complex"/>
    <property type="evidence" value="ECO:0007669"/>
    <property type="project" value="TreeGrafter"/>
</dbReference>
<feature type="compositionally biased region" description="Acidic residues" evidence="9">
    <location>
        <begin position="504"/>
        <end position="526"/>
    </location>
</feature>
<comment type="subunit">
    <text evidence="8">Homodimer.</text>
</comment>
<feature type="compositionally biased region" description="Acidic residues" evidence="9">
    <location>
        <begin position="538"/>
        <end position="547"/>
    </location>
</feature>
<dbReference type="AlphaFoldDB" id="A0A6A5SE69"/>
<feature type="compositionally biased region" description="Basic and acidic residues" evidence="9">
    <location>
        <begin position="85"/>
        <end position="95"/>
    </location>
</feature>
<feature type="region of interest" description="Disordered" evidence="9">
    <location>
        <begin position="433"/>
        <end position="616"/>
    </location>
</feature>
<evidence type="ECO:0000256" key="2">
    <source>
        <dbReference type="ARBA" id="ARBA00022454"/>
    </source>
</evidence>
<feature type="domain" description="TERF2-interacting telomeric protein 1 Myb" evidence="10">
    <location>
        <begin position="119"/>
        <end position="174"/>
    </location>
</feature>
<dbReference type="Pfam" id="PF16589">
    <property type="entry name" value="BRCT_2"/>
    <property type="match status" value="1"/>
</dbReference>
<keyword evidence="7 8" id="KW-0539">Nucleus</keyword>
<evidence type="ECO:0000256" key="1">
    <source>
        <dbReference type="ARBA" id="ARBA00010467"/>
    </source>
</evidence>
<dbReference type="GO" id="GO:0042162">
    <property type="term" value="F:telomeric DNA binding"/>
    <property type="evidence" value="ECO:0007669"/>
    <property type="project" value="TreeGrafter"/>
</dbReference>
<keyword evidence="5" id="KW-0010">Activator</keyword>
<dbReference type="InterPro" id="IPR001357">
    <property type="entry name" value="BRCT_dom"/>
</dbReference>